<dbReference type="Gene3D" id="1.25.40.10">
    <property type="entry name" value="Tetratricopeptide repeat domain"/>
    <property type="match status" value="1"/>
</dbReference>
<dbReference type="RefSeq" id="WP_150714335.1">
    <property type="nucleotide sequence ID" value="NZ_CABVGY010000001.1"/>
</dbReference>
<evidence type="ECO:0000256" key="3">
    <source>
        <dbReference type="ARBA" id="ARBA00023163"/>
    </source>
</evidence>
<evidence type="ECO:0000313" key="5">
    <source>
        <dbReference type="EMBL" id="VVM38188.1"/>
    </source>
</evidence>
<organism evidence="5 6">
    <name type="scientific">Pseudomonas fluorescens</name>
    <dbReference type="NCBI Taxonomy" id="294"/>
    <lineage>
        <taxon>Bacteria</taxon>
        <taxon>Pseudomonadati</taxon>
        <taxon>Pseudomonadota</taxon>
        <taxon>Gammaproteobacteria</taxon>
        <taxon>Pseudomonadales</taxon>
        <taxon>Pseudomonadaceae</taxon>
        <taxon>Pseudomonas</taxon>
    </lineage>
</organism>
<dbReference type="SUPFAM" id="SSF48452">
    <property type="entry name" value="TPR-like"/>
    <property type="match status" value="1"/>
</dbReference>
<dbReference type="OrthoDB" id="1123107at2"/>
<evidence type="ECO:0000256" key="1">
    <source>
        <dbReference type="ARBA" id="ARBA00023015"/>
    </source>
</evidence>
<keyword evidence="1" id="KW-0805">Transcription regulation</keyword>
<proteinExistence type="predicted"/>
<dbReference type="InterPro" id="IPR011990">
    <property type="entry name" value="TPR-like_helical_dom_sf"/>
</dbReference>
<feature type="domain" description="HTH luxR-type" evidence="4">
    <location>
        <begin position="844"/>
        <end position="909"/>
    </location>
</feature>
<dbReference type="InterPro" id="IPR027417">
    <property type="entry name" value="P-loop_NTPase"/>
</dbReference>
<dbReference type="InterPro" id="IPR016032">
    <property type="entry name" value="Sig_transdc_resp-reg_C-effctor"/>
</dbReference>
<dbReference type="Gene3D" id="3.40.50.300">
    <property type="entry name" value="P-loop containing nucleotide triphosphate hydrolases"/>
    <property type="match status" value="1"/>
</dbReference>
<dbReference type="SUPFAM" id="SSF46894">
    <property type="entry name" value="C-terminal effector domain of the bipartite response regulators"/>
    <property type="match status" value="1"/>
</dbReference>
<dbReference type="PANTHER" id="PTHR44688">
    <property type="entry name" value="DNA-BINDING TRANSCRIPTIONAL ACTIVATOR DEVR_DOSR"/>
    <property type="match status" value="1"/>
</dbReference>
<keyword evidence="2" id="KW-0238">DNA-binding</keyword>
<dbReference type="PRINTS" id="PR00038">
    <property type="entry name" value="HTHLUXR"/>
</dbReference>
<dbReference type="InterPro" id="IPR059106">
    <property type="entry name" value="WHD_MalT"/>
</dbReference>
<dbReference type="EMBL" id="CABVGY010000001">
    <property type="protein sequence ID" value="VVM38188.1"/>
    <property type="molecule type" value="Genomic_DNA"/>
</dbReference>
<gene>
    <name evidence="5" type="primary">malT_2</name>
    <name evidence="5" type="ORF">PS659_00142</name>
</gene>
<dbReference type="AlphaFoldDB" id="A0A5E6P4J2"/>
<keyword evidence="3" id="KW-0804">Transcription</keyword>
<evidence type="ECO:0000256" key="2">
    <source>
        <dbReference type="ARBA" id="ARBA00023125"/>
    </source>
</evidence>
<dbReference type="PROSITE" id="PS50043">
    <property type="entry name" value="HTH_LUXR_2"/>
    <property type="match status" value="1"/>
</dbReference>
<dbReference type="Pfam" id="PF00196">
    <property type="entry name" value="GerE"/>
    <property type="match status" value="1"/>
</dbReference>
<dbReference type="Gene3D" id="1.10.10.10">
    <property type="entry name" value="Winged helix-like DNA-binding domain superfamily/Winged helix DNA-binding domain"/>
    <property type="match status" value="1"/>
</dbReference>
<accession>A0A5E6P4J2</accession>
<evidence type="ECO:0000259" key="4">
    <source>
        <dbReference type="PROSITE" id="PS50043"/>
    </source>
</evidence>
<dbReference type="InterPro" id="IPR041664">
    <property type="entry name" value="AAA_16"/>
</dbReference>
<dbReference type="GO" id="GO:0003677">
    <property type="term" value="F:DNA binding"/>
    <property type="evidence" value="ECO:0007669"/>
    <property type="project" value="UniProtKB-KW"/>
</dbReference>
<sequence>MSRPPKTGTGFAPSADGVEPIANAKIIPPRGARRVVGRDSLMAGLHTARRQRCVVITGPAGSGKTHALLAWRRELLALNFDVAWLSLGVDDDPLESFLKILQASVAVVEPELGGDAGLLLDRDSSELAVEHWMITLVHSIAQHTRELVLMLDDLHHLQNPRVFLALQWLLDNAPANLHLVFSSRTAVPMPLARLRAHSQLSEFDLRDLRFSASETARFLQMHLEGIDEHSANVMHELTDGWVTGLQQLVVDCKSRQRLSFERRHINDVAGLVSYFEREVLVYLDPQDIQLLTCVSLSERFCASLGGVLLDQPTSVSDIKARLERLEHTHLFVTRFKRHDRETWYRLHPLLRSVLQVCLKRQPQAYQQKLHADACGWLMSHGYLDDAMRHAVQAGDTEAAADIVETCASDLLAQGNLSQLSGLLRSLTAEQVAERFGLQIVMAHLHLYARHFEAFGQCLQHLRVNSHKLASHQRHESTVLQGSLALHRDDTDALQALLPELLAIPAHADDFAYSGRSNMLAWLYMRQGNVEQARDVLETGGRPLGSPRRSLLGCCMNGMCLVLEGRISQAENLFREVLAQAEGHGASYLIVSSLAAVQLGSVLYEQGDHEAACQLLERRMRLLERVAIPDTVLQAMQTIAMAHWLAGRRVEAWHWLARLEDYAKRHELARLSICALSLRLRWLQQIDDESGVEAVVQGIEQMAQRFDARDSYMSMEIQTIARHGVAVQRLHRNDFVGAHADLQALIETAQNDRNWRYRVVLLLQMAVAERGLDHQDQSRRHLIEALRLGHRYGLVRGVLDAWTDVPAMIEGALACNALDTVLSFYARNLMTVASSPAASAEQAAGQEGAHVLSIRELEVLGQVAQALPNKKIARVLNLSPETVKWHMKNIFYKLGVTGRDEAIARARDLALKLPGDKTL</sequence>
<dbReference type="Pfam" id="PF17874">
    <property type="entry name" value="TPR_MalT"/>
    <property type="match status" value="1"/>
</dbReference>
<evidence type="ECO:0000313" key="6">
    <source>
        <dbReference type="Proteomes" id="UP000326729"/>
    </source>
</evidence>
<name>A0A5E6P4J2_PSEFL</name>
<dbReference type="InterPro" id="IPR041617">
    <property type="entry name" value="TPR_MalT"/>
</dbReference>
<reference evidence="5 6" key="1">
    <citation type="submission" date="2019-09" db="EMBL/GenBank/DDBJ databases">
        <authorList>
            <person name="Chandra G."/>
            <person name="Truman W A."/>
        </authorList>
    </citation>
    <scope>NUCLEOTIDE SEQUENCE [LARGE SCALE GENOMIC DNA]</scope>
    <source>
        <strain evidence="5">PS659</strain>
    </source>
</reference>
<dbReference type="InterPro" id="IPR000792">
    <property type="entry name" value="Tscrpt_reg_LuxR_C"/>
</dbReference>
<dbReference type="SUPFAM" id="SSF52540">
    <property type="entry name" value="P-loop containing nucleoside triphosphate hydrolases"/>
    <property type="match status" value="1"/>
</dbReference>
<dbReference type="GO" id="GO:0006355">
    <property type="term" value="P:regulation of DNA-templated transcription"/>
    <property type="evidence" value="ECO:0007669"/>
    <property type="project" value="InterPro"/>
</dbReference>
<dbReference type="CDD" id="cd06170">
    <property type="entry name" value="LuxR_C_like"/>
    <property type="match status" value="1"/>
</dbReference>
<dbReference type="Pfam" id="PF25873">
    <property type="entry name" value="WHD_MalT"/>
    <property type="match status" value="1"/>
</dbReference>
<protein>
    <submittedName>
        <fullName evidence="5">HTH-type transcriptional regulator MalT</fullName>
    </submittedName>
</protein>
<dbReference type="PANTHER" id="PTHR44688:SF16">
    <property type="entry name" value="DNA-BINDING TRANSCRIPTIONAL ACTIVATOR DEVR_DOSR"/>
    <property type="match status" value="1"/>
</dbReference>
<dbReference type="Proteomes" id="UP000326729">
    <property type="component" value="Unassembled WGS sequence"/>
</dbReference>
<dbReference type="SMART" id="SM00421">
    <property type="entry name" value="HTH_LUXR"/>
    <property type="match status" value="1"/>
</dbReference>
<dbReference type="InterPro" id="IPR036388">
    <property type="entry name" value="WH-like_DNA-bd_sf"/>
</dbReference>
<dbReference type="Pfam" id="PF13191">
    <property type="entry name" value="AAA_16"/>
    <property type="match status" value="1"/>
</dbReference>